<evidence type="ECO:0000256" key="1">
    <source>
        <dbReference type="SAM" id="SignalP"/>
    </source>
</evidence>
<evidence type="ECO:0000313" key="2">
    <source>
        <dbReference type="EMBL" id="RFU15439.1"/>
    </source>
</evidence>
<evidence type="ECO:0000313" key="3">
    <source>
        <dbReference type="Proteomes" id="UP000264702"/>
    </source>
</evidence>
<name>A0A372IL16_9BACT</name>
<evidence type="ECO:0008006" key="4">
    <source>
        <dbReference type="Google" id="ProtNLM"/>
    </source>
</evidence>
<keyword evidence="3" id="KW-1185">Reference proteome</keyword>
<dbReference type="RefSeq" id="WP_147325115.1">
    <property type="nucleotide sequence ID" value="NZ_QVQT02000006.1"/>
</dbReference>
<feature type="signal peptide" evidence="1">
    <location>
        <begin position="1"/>
        <end position="29"/>
    </location>
</feature>
<reference evidence="2 3" key="1">
    <citation type="submission" date="2018-08" db="EMBL/GenBank/DDBJ databases">
        <title>Acidipila sp. 4G-K13, an acidobacterium isolated from forest soil.</title>
        <authorList>
            <person name="Gao Z.-H."/>
            <person name="Qiu L.-H."/>
        </authorList>
    </citation>
    <scope>NUCLEOTIDE SEQUENCE [LARGE SCALE GENOMIC DNA]</scope>
    <source>
        <strain evidence="2 3">4G-K13</strain>
    </source>
</reference>
<dbReference type="Proteomes" id="UP000264702">
    <property type="component" value="Unassembled WGS sequence"/>
</dbReference>
<dbReference type="AlphaFoldDB" id="A0A372IL16"/>
<dbReference type="SUPFAM" id="SSF51445">
    <property type="entry name" value="(Trans)glycosidases"/>
    <property type="match status" value="1"/>
</dbReference>
<comment type="caution">
    <text evidence="2">The sequence shown here is derived from an EMBL/GenBank/DDBJ whole genome shotgun (WGS) entry which is preliminary data.</text>
</comment>
<protein>
    <recommendedName>
        <fullName evidence="4">Asl1-like glycosyl hydrolase catalytic domain-containing protein</fullName>
    </recommendedName>
</protein>
<organism evidence="2 3">
    <name type="scientific">Paracidobacterium acidisoli</name>
    <dbReference type="NCBI Taxonomy" id="2303751"/>
    <lineage>
        <taxon>Bacteria</taxon>
        <taxon>Pseudomonadati</taxon>
        <taxon>Acidobacteriota</taxon>
        <taxon>Terriglobia</taxon>
        <taxon>Terriglobales</taxon>
        <taxon>Acidobacteriaceae</taxon>
        <taxon>Paracidobacterium</taxon>
    </lineage>
</organism>
<proteinExistence type="predicted"/>
<feature type="chain" id="PRO_5016868764" description="Asl1-like glycosyl hydrolase catalytic domain-containing protein" evidence="1">
    <location>
        <begin position="30"/>
        <end position="386"/>
    </location>
</feature>
<dbReference type="InterPro" id="IPR017853">
    <property type="entry name" value="GH"/>
</dbReference>
<accession>A0A372IL16</accession>
<gene>
    <name evidence="2" type="ORF">D0Y96_17415</name>
</gene>
<sequence length="386" mass="40905">MPGVMRYGAALIFAILTVPVLALSSPARAQSVVVGVNVVNPMRAGVADQNAVLAQLHAAGVHVIRCGITADAKGIDYARRAAALGIHIQLGLSAAYPPNAPSVPYRPALFPLMWGGPPLSSADPALSKAAFQSMFDLLDANGITLAGAELGNEINWAAFNSEFPLPGEGKILSLSDLSHDPEGKQIAKGFLQYLKILAVLKEVRDHSRLNRNTPIILAGLVAAPDGGKLYNNKKEDMVSLPATIAFLRANGLDSLVDAYGIHSYPSGDHPGDPAAAARRTARLNTVDFAECRAPGTPGGKPCWVSEWGFPNPNLSCPLNDAARTLLVKEMYGDFTALAAQRRLTGIDLFSWNSDPWSKQPDSDSVYRCGSLTSAGREAIRPVPPGR</sequence>
<keyword evidence="1" id="KW-0732">Signal</keyword>
<dbReference type="OrthoDB" id="9806701at2"/>
<dbReference type="EMBL" id="QVQT01000006">
    <property type="protein sequence ID" value="RFU15439.1"/>
    <property type="molecule type" value="Genomic_DNA"/>
</dbReference>
<dbReference type="Gene3D" id="3.20.20.80">
    <property type="entry name" value="Glycosidases"/>
    <property type="match status" value="1"/>
</dbReference>